<keyword evidence="4" id="KW-0067">ATP-binding</keyword>
<proteinExistence type="inferred from homology"/>
<comment type="similarity">
    <text evidence="1">Belongs to the folylpolyglutamate synthase family.</text>
</comment>
<dbReference type="Gene3D" id="3.40.1190.10">
    <property type="entry name" value="Mur-like, catalytic domain"/>
    <property type="match status" value="1"/>
</dbReference>
<gene>
    <name evidence="5" type="ORF">E7681_03945</name>
</gene>
<keyword evidence="6" id="KW-1185">Reference proteome</keyword>
<dbReference type="AlphaFoldDB" id="A0A4S3MBA2"/>
<dbReference type="EMBL" id="SSMD01000002">
    <property type="protein sequence ID" value="THD75616.1"/>
    <property type="molecule type" value="Genomic_DNA"/>
</dbReference>
<accession>A0A4S3MBA2</accession>
<dbReference type="Proteomes" id="UP000306113">
    <property type="component" value="Unassembled WGS sequence"/>
</dbReference>
<dbReference type="InterPro" id="IPR036565">
    <property type="entry name" value="Mur-like_cat_sf"/>
</dbReference>
<name>A0A4S3MBA2_9RHOB</name>
<evidence type="ECO:0000256" key="1">
    <source>
        <dbReference type="ARBA" id="ARBA00008276"/>
    </source>
</evidence>
<protein>
    <submittedName>
        <fullName evidence="5">Uncharacterized protein</fullName>
    </submittedName>
</protein>
<evidence type="ECO:0000313" key="5">
    <source>
        <dbReference type="EMBL" id="THD75616.1"/>
    </source>
</evidence>
<dbReference type="GO" id="GO:0004326">
    <property type="term" value="F:tetrahydrofolylpolyglutamate synthase activity"/>
    <property type="evidence" value="ECO:0007669"/>
    <property type="project" value="InterPro"/>
</dbReference>
<sequence length="414" mass="45467">MSWRDDPEFNRTMDAIYASFMRRKPRLEGRHDREIRDPALILTIAAELDLLPPPERTVRITGSKGKGTTSRMIARLVEQATGQRAGLMVSPEEIEHNDRMRVNGVAPTKAEFIALFDRLRPALERAEARLAGDQYLSPFGVFLLMSLLHFRDQQVDWVILEGGRGAAYDEVGHIPSRVAVVTSIMLEHPASLGPTVEDVAANKLFAGALSPRLVCPEDVSAWNDRLGVVPADRVVVVTPAESQPLLPDWIVQDQALAHRAACELLGREIAPTDVTGQSAAFGQLGQGVYFDACINAASLDRGFLSQLTASQQVVFVVSLPDDKDASGITGYISHHLHAPFHEIALTGTRGYLHYDRALAEGRVAAQIHYEDAAELTRVATALKQRHAAQTLYFIGTQTFIRLVKHAYQPSAAVT</sequence>
<dbReference type="InterPro" id="IPR001645">
    <property type="entry name" value="Folylpolyglutamate_synth"/>
</dbReference>
<dbReference type="GO" id="GO:0005524">
    <property type="term" value="F:ATP binding"/>
    <property type="evidence" value="ECO:0007669"/>
    <property type="project" value="UniProtKB-KW"/>
</dbReference>
<evidence type="ECO:0000256" key="4">
    <source>
        <dbReference type="ARBA" id="ARBA00022840"/>
    </source>
</evidence>
<evidence type="ECO:0000256" key="2">
    <source>
        <dbReference type="ARBA" id="ARBA00022598"/>
    </source>
</evidence>
<organism evidence="5 6">
    <name type="scientific">Thalassobius vesicularis</name>
    <dbReference type="NCBI Taxonomy" id="1294297"/>
    <lineage>
        <taxon>Bacteria</taxon>
        <taxon>Pseudomonadati</taxon>
        <taxon>Pseudomonadota</taxon>
        <taxon>Alphaproteobacteria</taxon>
        <taxon>Rhodobacterales</taxon>
        <taxon>Roseobacteraceae</taxon>
        <taxon>Thalassovita</taxon>
    </lineage>
</organism>
<dbReference type="GO" id="GO:0008841">
    <property type="term" value="F:dihydrofolate synthase activity"/>
    <property type="evidence" value="ECO:0007669"/>
    <property type="project" value="TreeGrafter"/>
</dbReference>
<keyword evidence="3" id="KW-0547">Nucleotide-binding</keyword>
<evidence type="ECO:0000256" key="3">
    <source>
        <dbReference type="ARBA" id="ARBA00022741"/>
    </source>
</evidence>
<dbReference type="GO" id="GO:0005737">
    <property type="term" value="C:cytoplasm"/>
    <property type="evidence" value="ECO:0007669"/>
    <property type="project" value="TreeGrafter"/>
</dbReference>
<dbReference type="PANTHER" id="PTHR11136:SF0">
    <property type="entry name" value="DIHYDROFOLATE SYNTHETASE-RELATED"/>
    <property type="match status" value="1"/>
</dbReference>
<keyword evidence="2" id="KW-0436">Ligase</keyword>
<evidence type="ECO:0000313" key="6">
    <source>
        <dbReference type="Proteomes" id="UP000306113"/>
    </source>
</evidence>
<reference evidence="5 6" key="1">
    <citation type="submission" date="2019-04" db="EMBL/GenBank/DDBJ databases">
        <title>Draft genome sequence of Youngimonas vesicularis.</title>
        <authorList>
            <person name="Hameed A."/>
        </authorList>
    </citation>
    <scope>NUCLEOTIDE SEQUENCE [LARGE SCALE GENOMIC DNA]</scope>
    <source>
        <strain evidence="5 6">CC-AMW-E</strain>
    </source>
</reference>
<dbReference type="OrthoDB" id="4961544at2"/>
<dbReference type="SUPFAM" id="SSF53623">
    <property type="entry name" value="MurD-like peptide ligases, catalytic domain"/>
    <property type="match status" value="1"/>
</dbReference>
<comment type="caution">
    <text evidence="5">The sequence shown here is derived from an EMBL/GenBank/DDBJ whole genome shotgun (WGS) entry which is preliminary data.</text>
</comment>
<dbReference type="PANTHER" id="PTHR11136">
    <property type="entry name" value="FOLYLPOLYGLUTAMATE SYNTHASE-RELATED"/>
    <property type="match status" value="1"/>
</dbReference>